<feature type="compositionally biased region" description="Gly residues" evidence="1">
    <location>
        <begin position="100"/>
        <end position="111"/>
    </location>
</feature>
<sequence length="294" mass="31008">MKLRGEKGLAARAWRWRRPVQARRSVGWAGAIRAQSSCGRQGASCTRTKAEIGAVGGKARQRWKMDGCEGESEVRGWESGVKRSRKAAKGRLASRDLRPCGGGGGGGSGGEEGADGLRKSDGPSDVSSGLVMDGEREDGPPLHVKRTREGRGGLRVPAVRLQGRWSRPQESVRRATLLAPEHGGAAGEGEKGGLVLSRLWVQAQAPASKANLLFPTGPPGLRLVCQFETSTLPRLDRIYAFTCVRASPYRVVIGAPCSIRPAAQTSKSSGAFKTSGAIRPSSGAAHPAKVIARS</sequence>
<feature type="region of interest" description="Disordered" evidence="1">
    <location>
        <begin position="74"/>
        <end position="147"/>
    </location>
</feature>
<dbReference type="EMBL" id="MU001681">
    <property type="protein sequence ID" value="KAF2457091.1"/>
    <property type="molecule type" value="Genomic_DNA"/>
</dbReference>
<protein>
    <submittedName>
        <fullName evidence="2">Uncharacterized protein</fullName>
    </submittedName>
</protein>
<proteinExistence type="predicted"/>
<reference evidence="2" key="1">
    <citation type="journal article" date="2020" name="Stud. Mycol.">
        <title>101 Dothideomycetes genomes: a test case for predicting lifestyles and emergence of pathogens.</title>
        <authorList>
            <person name="Haridas S."/>
            <person name="Albert R."/>
            <person name="Binder M."/>
            <person name="Bloem J."/>
            <person name="Labutti K."/>
            <person name="Salamov A."/>
            <person name="Andreopoulos B."/>
            <person name="Baker S."/>
            <person name="Barry K."/>
            <person name="Bills G."/>
            <person name="Bluhm B."/>
            <person name="Cannon C."/>
            <person name="Castanera R."/>
            <person name="Culley D."/>
            <person name="Daum C."/>
            <person name="Ezra D."/>
            <person name="Gonzalez J."/>
            <person name="Henrissat B."/>
            <person name="Kuo A."/>
            <person name="Liang C."/>
            <person name="Lipzen A."/>
            <person name="Lutzoni F."/>
            <person name="Magnuson J."/>
            <person name="Mondo S."/>
            <person name="Nolan M."/>
            <person name="Ohm R."/>
            <person name="Pangilinan J."/>
            <person name="Park H.-J."/>
            <person name="Ramirez L."/>
            <person name="Alfaro M."/>
            <person name="Sun H."/>
            <person name="Tritt A."/>
            <person name="Yoshinaga Y."/>
            <person name="Zwiers L.-H."/>
            <person name="Turgeon B."/>
            <person name="Goodwin S."/>
            <person name="Spatafora J."/>
            <person name="Crous P."/>
            <person name="Grigoriev I."/>
        </authorList>
    </citation>
    <scope>NUCLEOTIDE SEQUENCE</scope>
    <source>
        <strain evidence="2">ATCC 16933</strain>
    </source>
</reference>
<dbReference type="Proteomes" id="UP000799766">
    <property type="component" value="Unassembled WGS sequence"/>
</dbReference>
<evidence type="ECO:0000256" key="1">
    <source>
        <dbReference type="SAM" id="MobiDB-lite"/>
    </source>
</evidence>
<accession>A0A6A6NZB7</accession>
<dbReference type="AlphaFoldDB" id="A0A6A6NZB7"/>
<evidence type="ECO:0000313" key="3">
    <source>
        <dbReference type="Proteomes" id="UP000799766"/>
    </source>
</evidence>
<feature type="region of interest" description="Disordered" evidence="1">
    <location>
        <begin position="269"/>
        <end position="294"/>
    </location>
</feature>
<organism evidence="2 3">
    <name type="scientific">Lineolata rhizophorae</name>
    <dbReference type="NCBI Taxonomy" id="578093"/>
    <lineage>
        <taxon>Eukaryota</taxon>
        <taxon>Fungi</taxon>
        <taxon>Dikarya</taxon>
        <taxon>Ascomycota</taxon>
        <taxon>Pezizomycotina</taxon>
        <taxon>Dothideomycetes</taxon>
        <taxon>Dothideomycetes incertae sedis</taxon>
        <taxon>Lineolatales</taxon>
        <taxon>Lineolataceae</taxon>
        <taxon>Lineolata</taxon>
    </lineage>
</organism>
<gene>
    <name evidence="2" type="ORF">BDY21DRAFT_392115</name>
</gene>
<keyword evidence="3" id="KW-1185">Reference proteome</keyword>
<evidence type="ECO:0000313" key="2">
    <source>
        <dbReference type="EMBL" id="KAF2457091.1"/>
    </source>
</evidence>
<name>A0A6A6NZB7_9PEZI</name>